<dbReference type="GeneID" id="107797629"/>
<dbReference type="PANTHER" id="PTHR48435:SF1">
    <property type="entry name" value="POLYPROTEIN"/>
    <property type="match status" value="1"/>
</dbReference>
<evidence type="ECO:0000313" key="3">
    <source>
        <dbReference type="RefSeq" id="XP_016476015.1"/>
    </source>
</evidence>
<dbReference type="Proteomes" id="UP000790787">
    <property type="component" value="Chromosome 6"/>
</dbReference>
<dbReference type="OrthoDB" id="998565at2759"/>
<reference evidence="3 4" key="2">
    <citation type="submission" date="2025-04" db="UniProtKB">
        <authorList>
            <consortium name="RefSeq"/>
        </authorList>
    </citation>
    <scope>IDENTIFICATION</scope>
</reference>
<evidence type="ECO:0000313" key="2">
    <source>
        <dbReference type="Proteomes" id="UP000790787"/>
    </source>
</evidence>
<protein>
    <submittedName>
        <fullName evidence="3 4">Uncharacterized protein</fullName>
    </submittedName>
</protein>
<gene>
    <name evidence="3 4" type="primary">LOC107797629</name>
</gene>
<feature type="region of interest" description="Disordered" evidence="1">
    <location>
        <begin position="245"/>
        <end position="288"/>
    </location>
</feature>
<dbReference type="OMA" id="KILPDSW"/>
<evidence type="ECO:0000313" key="4">
    <source>
        <dbReference type="RefSeq" id="XP_016476016.1"/>
    </source>
</evidence>
<proteinExistence type="predicted"/>
<dbReference type="RefSeq" id="XP_016476016.1">
    <property type="nucleotide sequence ID" value="XM_016620530.1"/>
</dbReference>
<dbReference type="KEGG" id="nta:107797629"/>
<dbReference type="RefSeq" id="XP_016476015.1">
    <property type="nucleotide sequence ID" value="XM_016620529.1"/>
</dbReference>
<organism evidence="4">
    <name type="scientific">Nicotiana tabacum</name>
    <name type="common">Common tobacco</name>
    <dbReference type="NCBI Taxonomy" id="4097"/>
    <lineage>
        <taxon>Eukaryota</taxon>
        <taxon>Viridiplantae</taxon>
        <taxon>Streptophyta</taxon>
        <taxon>Embryophyta</taxon>
        <taxon>Tracheophyta</taxon>
        <taxon>Spermatophyta</taxon>
        <taxon>Magnoliopsida</taxon>
        <taxon>eudicotyledons</taxon>
        <taxon>Gunneridae</taxon>
        <taxon>Pentapetalae</taxon>
        <taxon>asterids</taxon>
        <taxon>lamiids</taxon>
        <taxon>Solanales</taxon>
        <taxon>Solanaceae</taxon>
        <taxon>Nicotianoideae</taxon>
        <taxon>Nicotianeae</taxon>
        <taxon>Nicotiana</taxon>
    </lineage>
</organism>
<dbReference type="PANTHER" id="PTHR48435">
    <property type="entry name" value="POLYPROTEIN"/>
    <property type="match status" value="1"/>
</dbReference>
<sequence length="310" mass="36334">MVWRVQNHAMDLFLLGGENALLLNIDATKGNTMCTQIPRQTPRNELNKILPDSWITNYEKLREPEESLQSGEPTFTKRNDKIISISFDHSHLKKSNKTIFSFQVIKSKDTDPNPESEPFWNIQTIMEEHDWCQHFDKEGRRFWWFKCPFTGHCPWDIGCDCQDCLEDPIGEYDEYHLYLLERFGLNNTKPKSKKKGKTSEKQFQAKYENKDPSIGLLSRSDKYEFLVNYKPQEWPKLPEKFTQSWEDSEITPKPKLPSTHTSESKNPPEPKTLPTQKTPKPTKPQIFMLSPSSSVIPKIFLHFNLLKKRV</sequence>
<name>A0A1S4AH92_TOBAC</name>
<dbReference type="PaxDb" id="4097-A0A1S4AH92"/>
<evidence type="ECO:0000256" key="1">
    <source>
        <dbReference type="SAM" id="MobiDB-lite"/>
    </source>
</evidence>
<dbReference type="InterPro" id="IPR053098">
    <property type="entry name" value="Petuviruses_polyprotein"/>
</dbReference>
<dbReference type="AlphaFoldDB" id="A0A1S4AH92"/>
<reference key="1">
    <citation type="journal article" date="2014" name="Nat. Commun.">
        <title>The tobacco genome sequence and its comparison with those of tomato and potato.</title>
        <authorList>
            <person name="Sierro N."/>
            <person name="Battey J.N."/>
            <person name="Ouadi S."/>
            <person name="Bakaher N."/>
            <person name="Bovet L."/>
            <person name="Willig A."/>
            <person name="Goepfert S."/>
            <person name="Peitsch M.C."/>
            <person name="Ivanov N.V."/>
        </authorList>
    </citation>
    <scope>NUCLEOTIDE SEQUENCE [LARGE SCALE GENOMIC DNA]</scope>
    <source>
        <strain>cv. TN90</strain>
    </source>
</reference>
<accession>A0A1S4AH92</accession>
<keyword evidence="2" id="KW-1185">Reference proteome</keyword>